<accession>A0A916X9Y8</accession>
<evidence type="ECO:0000313" key="4">
    <source>
        <dbReference type="Proteomes" id="UP000641514"/>
    </source>
</evidence>
<reference evidence="3" key="1">
    <citation type="journal article" date="2014" name="Int. J. Syst. Evol. Microbiol.">
        <title>Complete genome sequence of Corynebacterium casei LMG S-19264T (=DSM 44701T), isolated from a smear-ripened cheese.</title>
        <authorList>
            <consortium name="US DOE Joint Genome Institute (JGI-PGF)"/>
            <person name="Walter F."/>
            <person name="Albersmeier A."/>
            <person name="Kalinowski J."/>
            <person name="Ruckert C."/>
        </authorList>
    </citation>
    <scope>NUCLEOTIDE SEQUENCE</scope>
    <source>
        <strain evidence="3">CGMCC 1.15478</strain>
    </source>
</reference>
<dbReference type="InterPro" id="IPR029033">
    <property type="entry name" value="His_PPase_superfam"/>
</dbReference>
<dbReference type="Pfam" id="PF00300">
    <property type="entry name" value="His_Phos_1"/>
    <property type="match status" value="1"/>
</dbReference>
<dbReference type="NCBIfam" id="TIGR03848">
    <property type="entry name" value="MSMEG_4193"/>
    <property type="match status" value="1"/>
</dbReference>
<sequence length="227" mass="24541">MTVLLLRHGRSHANTAGVLAGRSADVSLDELGFAQAAALVNRFADIDIAHIVHSPLLRCAQTVSPLAQARNLTPVADPRLLEVDYGQWTGRPLKELVDEPLWKVVQQHPAAAMFPGGESLSAMQARAVLAVREFDAQLREQHGEDVLWIACSHGDIIKSVVADALGVHLDGFQRIVVEPGSVSVIRYTETRPFLYHLNDHGSTFPMLASKQRKDSGSDATVGGAVSE</sequence>
<dbReference type="Proteomes" id="UP000641514">
    <property type="component" value="Unassembled WGS sequence"/>
</dbReference>
<keyword evidence="1" id="KW-0378">Hydrolase</keyword>
<gene>
    <name evidence="3" type="ORF">GCM10011410_08580</name>
</gene>
<organism evidence="3 4">
    <name type="scientific">Hoyosella rhizosphaerae</name>
    <dbReference type="NCBI Taxonomy" id="1755582"/>
    <lineage>
        <taxon>Bacteria</taxon>
        <taxon>Bacillati</taxon>
        <taxon>Actinomycetota</taxon>
        <taxon>Actinomycetes</taxon>
        <taxon>Mycobacteriales</taxon>
        <taxon>Hoyosellaceae</taxon>
        <taxon>Hoyosella</taxon>
    </lineage>
</organism>
<evidence type="ECO:0000256" key="1">
    <source>
        <dbReference type="ARBA" id="ARBA00022801"/>
    </source>
</evidence>
<dbReference type="InterPro" id="IPR051695">
    <property type="entry name" value="Phosphoglycerate_Mutase"/>
</dbReference>
<dbReference type="RefSeq" id="WP_188670973.1">
    <property type="nucleotide sequence ID" value="NZ_BMJH01000001.1"/>
</dbReference>
<dbReference type="SMART" id="SM00855">
    <property type="entry name" value="PGAM"/>
    <property type="match status" value="1"/>
</dbReference>
<dbReference type="GO" id="GO:0045820">
    <property type="term" value="P:negative regulation of glycolytic process"/>
    <property type="evidence" value="ECO:0007669"/>
    <property type="project" value="TreeGrafter"/>
</dbReference>
<dbReference type="InterPro" id="IPR013078">
    <property type="entry name" value="His_Pase_superF_clade-1"/>
</dbReference>
<dbReference type="GO" id="GO:0005829">
    <property type="term" value="C:cytosol"/>
    <property type="evidence" value="ECO:0007669"/>
    <property type="project" value="TreeGrafter"/>
</dbReference>
<dbReference type="PANTHER" id="PTHR46517:SF1">
    <property type="entry name" value="FRUCTOSE-2,6-BISPHOSPHATASE TIGAR"/>
    <property type="match status" value="1"/>
</dbReference>
<evidence type="ECO:0000313" key="3">
    <source>
        <dbReference type="EMBL" id="GGC58364.1"/>
    </source>
</evidence>
<dbReference type="SUPFAM" id="SSF53254">
    <property type="entry name" value="Phosphoglycerate mutase-like"/>
    <property type="match status" value="1"/>
</dbReference>
<dbReference type="CDD" id="cd07067">
    <property type="entry name" value="HP_PGM_like"/>
    <property type="match status" value="1"/>
</dbReference>
<protein>
    <submittedName>
        <fullName evidence="3">Phosphoglycerate/bisphosphoglycerate mutase</fullName>
    </submittedName>
</protein>
<dbReference type="InterPro" id="IPR022492">
    <property type="entry name" value="Phosphomutase_MSMEG4193_put"/>
</dbReference>
<evidence type="ECO:0000256" key="2">
    <source>
        <dbReference type="SAM" id="MobiDB-lite"/>
    </source>
</evidence>
<keyword evidence="4" id="KW-1185">Reference proteome</keyword>
<dbReference type="GO" id="GO:0004331">
    <property type="term" value="F:fructose-2,6-bisphosphate 2-phosphatase activity"/>
    <property type="evidence" value="ECO:0007669"/>
    <property type="project" value="TreeGrafter"/>
</dbReference>
<proteinExistence type="predicted"/>
<dbReference type="Gene3D" id="3.40.50.1240">
    <property type="entry name" value="Phosphoglycerate mutase-like"/>
    <property type="match status" value="1"/>
</dbReference>
<dbReference type="GO" id="GO:0043456">
    <property type="term" value="P:regulation of pentose-phosphate shunt"/>
    <property type="evidence" value="ECO:0007669"/>
    <property type="project" value="TreeGrafter"/>
</dbReference>
<feature type="region of interest" description="Disordered" evidence="2">
    <location>
        <begin position="207"/>
        <end position="227"/>
    </location>
</feature>
<comment type="caution">
    <text evidence="3">The sequence shown here is derived from an EMBL/GenBank/DDBJ whole genome shotgun (WGS) entry which is preliminary data.</text>
</comment>
<dbReference type="PANTHER" id="PTHR46517">
    <property type="entry name" value="FRUCTOSE-2,6-BISPHOSPHATASE TIGAR"/>
    <property type="match status" value="1"/>
</dbReference>
<reference evidence="3" key="2">
    <citation type="submission" date="2020-09" db="EMBL/GenBank/DDBJ databases">
        <authorList>
            <person name="Sun Q."/>
            <person name="Zhou Y."/>
        </authorList>
    </citation>
    <scope>NUCLEOTIDE SEQUENCE</scope>
    <source>
        <strain evidence="3">CGMCC 1.15478</strain>
    </source>
</reference>
<dbReference type="EMBL" id="BMJH01000001">
    <property type="protein sequence ID" value="GGC58364.1"/>
    <property type="molecule type" value="Genomic_DNA"/>
</dbReference>
<name>A0A916X9Y8_9ACTN</name>
<dbReference type="AlphaFoldDB" id="A0A916X9Y8"/>